<keyword evidence="2" id="KW-1185">Reference proteome</keyword>
<proteinExistence type="predicted"/>
<organism evidence="1 2">
    <name type="scientific">Didymella rabiei</name>
    <name type="common">Chickpea ascochyta blight fungus</name>
    <name type="synonym">Mycosphaerella rabiei</name>
    <dbReference type="NCBI Taxonomy" id="5454"/>
    <lineage>
        <taxon>Eukaryota</taxon>
        <taxon>Fungi</taxon>
        <taxon>Dikarya</taxon>
        <taxon>Ascomycota</taxon>
        <taxon>Pezizomycotina</taxon>
        <taxon>Dothideomycetes</taxon>
        <taxon>Pleosporomycetidae</taxon>
        <taxon>Pleosporales</taxon>
        <taxon>Pleosporineae</taxon>
        <taxon>Didymellaceae</taxon>
        <taxon>Ascochyta</taxon>
    </lineage>
</organism>
<reference evidence="1 2" key="1">
    <citation type="journal article" date="2016" name="Sci. Rep.">
        <title>Draft genome sequencing and secretome analysis of fungal phytopathogen Ascochyta rabiei provides insight into the necrotrophic effector repertoire.</title>
        <authorList>
            <person name="Verma S."/>
            <person name="Gazara R.K."/>
            <person name="Nizam S."/>
            <person name="Parween S."/>
            <person name="Chattopadhyay D."/>
            <person name="Verma P.K."/>
        </authorList>
    </citation>
    <scope>NUCLEOTIDE SEQUENCE [LARGE SCALE GENOMIC DNA]</scope>
    <source>
        <strain evidence="1 2">ArDII</strain>
    </source>
</reference>
<sequence length="93" mass="10448">MQPDNTSMALVVPILAPLGVELTYVFVTSSRYGCFGSSFKTRVEYLAIDLPYEFHLLVVFPFSTLFSFTDDPELPCASAWNATTEVLYFLMFG</sequence>
<protein>
    <submittedName>
        <fullName evidence="1">Uncharacterized protein</fullName>
    </submittedName>
</protein>
<evidence type="ECO:0000313" key="2">
    <source>
        <dbReference type="Proteomes" id="UP000076837"/>
    </source>
</evidence>
<dbReference type="EMBL" id="JYNV01000173">
    <property type="protein sequence ID" value="KZM24170.1"/>
    <property type="molecule type" value="Genomic_DNA"/>
</dbReference>
<dbReference type="Proteomes" id="UP000076837">
    <property type="component" value="Unassembled WGS sequence"/>
</dbReference>
<comment type="caution">
    <text evidence="1">The sequence shown here is derived from an EMBL/GenBank/DDBJ whole genome shotgun (WGS) entry which is preliminary data.</text>
</comment>
<accession>A0A163F660</accession>
<gene>
    <name evidence="1" type="ORF">ST47_g4720</name>
</gene>
<name>A0A163F660_DIDRA</name>
<evidence type="ECO:0000313" key="1">
    <source>
        <dbReference type="EMBL" id="KZM24170.1"/>
    </source>
</evidence>
<dbReference type="AlphaFoldDB" id="A0A163F660"/>